<dbReference type="FunFam" id="3.80.10.10:FF:000275">
    <property type="entry name" value="Leucine-rich repeat receptor-like protein kinase"/>
    <property type="match status" value="1"/>
</dbReference>
<keyword evidence="7" id="KW-0677">Repeat</keyword>
<evidence type="ECO:0000256" key="8">
    <source>
        <dbReference type="ARBA" id="ARBA00022989"/>
    </source>
</evidence>
<protein>
    <submittedName>
        <fullName evidence="12">Uncharacterized protein</fullName>
    </submittedName>
</protein>
<sequence length="364" mass="40214">MASTFLLLVLLLVSFAPRLSFSLNQEAACLHEIKLFHFDDPDNVLSDWILKENDTRCHWFGITCDRLTLSVNSINLSNAHIAGAFPSSLLCLGLPNLNFVILANNSINSTLSDDISTCRSLQYLDLSQNLLTGKLPATLPNIPHIIHIDFSGNSFFGDVPASFGMFRTIETIFLSQNFLDGAIPEFLGNISSLKQLDLSMNQLLPSRIPPGLGKSLSACSVHVQCMFCACYVQQVGALDEDNLTETVAAGKVFKVVLSNADAVAVKKIWDGSKLADEKGDVERCGSVQNEGSNHRLRRSERFLNIGLLCTSLLPINHPSMRRALDMLLEIGGFRSQMKNLRRNDEMSPYYDKDASIKEVEAKDT</sequence>
<dbReference type="PANTHER" id="PTHR48059">
    <property type="entry name" value="POLYGALACTURONASE INHIBITOR 1"/>
    <property type="match status" value="1"/>
</dbReference>
<evidence type="ECO:0000256" key="4">
    <source>
        <dbReference type="ARBA" id="ARBA00022614"/>
    </source>
</evidence>
<evidence type="ECO:0000256" key="7">
    <source>
        <dbReference type="ARBA" id="ARBA00022737"/>
    </source>
</evidence>
<dbReference type="Gramene" id="KZM81915">
    <property type="protein sequence ID" value="KZM81915"/>
    <property type="gene ID" value="DCAR_029528"/>
</dbReference>
<evidence type="ECO:0000256" key="10">
    <source>
        <dbReference type="ARBA" id="ARBA00023180"/>
    </source>
</evidence>
<keyword evidence="5" id="KW-0812">Transmembrane</keyword>
<proteinExistence type="inferred from homology"/>
<evidence type="ECO:0000256" key="2">
    <source>
        <dbReference type="ARBA" id="ARBA00004479"/>
    </source>
</evidence>
<evidence type="ECO:0000256" key="6">
    <source>
        <dbReference type="ARBA" id="ARBA00022729"/>
    </source>
</evidence>
<dbReference type="InterPro" id="IPR001611">
    <property type="entry name" value="Leu-rich_rpt"/>
</dbReference>
<evidence type="ECO:0000256" key="9">
    <source>
        <dbReference type="ARBA" id="ARBA00023136"/>
    </source>
</evidence>
<dbReference type="GO" id="GO:0016020">
    <property type="term" value="C:membrane"/>
    <property type="evidence" value="ECO:0007669"/>
    <property type="project" value="UniProtKB-SubCell"/>
</dbReference>
<comment type="subcellular location">
    <subcellularLocation>
        <location evidence="1">Cell envelope</location>
    </subcellularLocation>
    <subcellularLocation>
        <location evidence="2">Membrane</location>
        <topology evidence="2">Single-pass type I membrane protein</topology>
    </subcellularLocation>
</comment>
<reference evidence="12" key="2">
    <citation type="submission" date="2022-03" db="EMBL/GenBank/DDBJ databases">
        <title>Draft title - Genomic analysis of global carrot germplasm unveils the trajectory of domestication and the origin of high carotenoid orange carrot.</title>
        <authorList>
            <person name="Iorizzo M."/>
            <person name="Ellison S."/>
            <person name="Senalik D."/>
            <person name="Macko-Podgorni A."/>
            <person name="Grzebelus D."/>
            <person name="Bostan H."/>
            <person name="Rolling W."/>
            <person name="Curaba J."/>
            <person name="Simon P."/>
        </authorList>
    </citation>
    <scope>NUCLEOTIDE SEQUENCE</scope>
    <source>
        <tissue evidence="12">Leaf</tissue>
    </source>
</reference>
<name>A0A175YEI9_DAUCS</name>
<dbReference type="Pfam" id="PF00560">
    <property type="entry name" value="LRR_1"/>
    <property type="match status" value="2"/>
</dbReference>
<keyword evidence="13" id="KW-1185">Reference proteome</keyword>
<reference evidence="12" key="1">
    <citation type="journal article" date="2016" name="Nat. Genet.">
        <title>A high-quality carrot genome assembly provides new insights into carotenoid accumulation and asterid genome evolution.</title>
        <authorList>
            <person name="Iorizzo M."/>
            <person name="Ellison S."/>
            <person name="Senalik D."/>
            <person name="Zeng P."/>
            <person name="Satapoomin P."/>
            <person name="Huang J."/>
            <person name="Bowman M."/>
            <person name="Iovene M."/>
            <person name="Sanseverino W."/>
            <person name="Cavagnaro P."/>
            <person name="Yildiz M."/>
            <person name="Macko-Podgorni A."/>
            <person name="Moranska E."/>
            <person name="Grzebelus E."/>
            <person name="Grzebelus D."/>
            <person name="Ashrafi H."/>
            <person name="Zheng Z."/>
            <person name="Cheng S."/>
            <person name="Spooner D."/>
            <person name="Van Deynze A."/>
            <person name="Simon P."/>
        </authorList>
    </citation>
    <scope>NUCLEOTIDE SEQUENCE</scope>
    <source>
        <tissue evidence="12">Leaf</tissue>
    </source>
</reference>
<dbReference type="OMA" id="LRRNDEM"/>
<organism evidence="12 13">
    <name type="scientific">Daucus carota subsp. sativus</name>
    <name type="common">Carrot</name>
    <dbReference type="NCBI Taxonomy" id="79200"/>
    <lineage>
        <taxon>Eukaryota</taxon>
        <taxon>Viridiplantae</taxon>
        <taxon>Streptophyta</taxon>
        <taxon>Embryophyta</taxon>
        <taxon>Tracheophyta</taxon>
        <taxon>Spermatophyta</taxon>
        <taxon>Magnoliopsida</taxon>
        <taxon>eudicotyledons</taxon>
        <taxon>Gunneridae</taxon>
        <taxon>Pentapetalae</taxon>
        <taxon>asterids</taxon>
        <taxon>campanulids</taxon>
        <taxon>Apiales</taxon>
        <taxon>Apiaceae</taxon>
        <taxon>Apioideae</taxon>
        <taxon>Scandiceae</taxon>
        <taxon>Daucinae</taxon>
        <taxon>Daucus</taxon>
        <taxon>Daucus sect. Daucus</taxon>
    </lineage>
</organism>
<keyword evidence="9" id="KW-0472">Membrane</keyword>
<evidence type="ECO:0000256" key="1">
    <source>
        <dbReference type="ARBA" id="ARBA00004196"/>
    </source>
</evidence>
<dbReference type="SUPFAM" id="SSF52058">
    <property type="entry name" value="L domain-like"/>
    <property type="match status" value="1"/>
</dbReference>
<dbReference type="InterPro" id="IPR013210">
    <property type="entry name" value="LRR_N_plant-typ"/>
</dbReference>
<dbReference type="Proteomes" id="UP000077755">
    <property type="component" value="Chromosome 9"/>
</dbReference>
<dbReference type="Pfam" id="PF08263">
    <property type="entry name" value="LRRNT_2"/>
    <property type="match status" value="1"/>
</dbReference>
<evidence type="ECO:0000256" key="11">
    <source>
        <dbReference type="ARBA" id="ARBA00038043"/>
    </source>
</evidence>
<comment type="similarity">
    <text evidence="3">Belongs to the RLP family.</text>
</comment>
<dbReference type="InterPro" id="IPR032675">
    <property type="entry name" value="LRR_dom_sf"/>
</dbReference>
<accession>A0A175YEI9</accession>
<dbReference type="PANTHER" id="PTHR48059:SF30">
    <property type="entry name" value="OS06G0587000 PROTEIN"/>
    <property type="match status" value="1"/>
</dbReference>
<evidence type="ECO:0000256" key="3">
    <source>
        <dbReference type="ARBA" id="ARBA00009592"/>
    </source>
</evidence>
<dbReference type="PRINTS" id="PR00019">
    <property type="entry name" value="LEURICHRPT"/>
</dbReference>
<dbReference type="Gene3D" id="3.80.10.10">
    <property type="entry name" value="Ribonuclease Inhibitor"/>
    <property type="match status" value="2"/>
</dbReference>
<dbReference type="EMBL" id="CP093351">
    <property type="protein sequence ID" value="WOH14496.1"/>
    <property type="molecule type" value="Genomic_DNA"/>
</dbReference>
<dbReference type="InterPro" id="IPR051848">
    <property type="entry name" value="PGIP"/>
</dbReference>
<keyword evidence="6" id="KW-0732">Signal</keyword>
<evidence type="ECO:0000256" key="5">
    <source>
        <dbReference type="ARBA" id="ARBA00022692"/>
    </source>
</evidence>
<gene>
    <name evidence="12" type="ORF">DCAR_0934015</name>
</gene>
<evidence type="ECO:0000313" key="12">
    <source>
        <dbReference type="EMBL" id="WOH14496.1"/>
    </source>
</evidence>
<keyword evidence="8" id="KW-1133">Transmembrane helix</keyword>
<evidence type="ECO:0000313" key="13">
    <source>
        <dbReference type="Proteomes" id="UP000077755"/>
    </source>
</evidence>
<keyword evidence="4" id="KW-0433">Leucine-rich repeat</keyword>
<comment type="similarity">
    <text evidence="11">Belongs to the polygalacturonase-inhibiting protein family.</text>
</comment>
<dbReference type="AlphaFoldDB" id="A0A175YEI9"/>
<keyword evidence="10" id="KW-0325">Glycoprotein</keyword>